<dbReference type="EMBL" id="JACGWN010000003">
    <property type="protein sequence ID" value="KAL0456743.1"/>
    <property type="molecule type" value="Genomic_DNA"/>
</dbReference>
<evidence type="ECO:0000313" key="3">
    <source>
        <dbReference type="EMBL" id="KAL0456743.1"/>
    </source>
</evidence>
<dbReference type="GO" id="GO:0003723">
    <property type="term" value="F:RNA binding"/>
    <property type="evidence" value="ECO:0007669"/>
    <property type="project" value="InterPro"/>
</dbReference>
<dbReference type="InterPro" id="IPR002885">
    <property type="entry name" value="PPR_rpt"/>
</dbReference>
<proteinExistence type="inferred from homology"/>
<name>A0AAW2XSZ0_9LAMI</name>
<gene>
    <name evidence="3" type="ORF">Slati_1013500</name>
</gene>
<accession>A0AAW2XSZ0</accession>
<organism evidence="3">
    <name type="scientific">Sesamum latifolium</name>
    <dbReference type="NCBI Taxonomy" id="2727402"/>
    <lineage>
        <taxon>Eukaryota</taxon>
        <taxon>Viridiplantae</taxon>
        <taxon>Streptophyta</taxon>
        <taxon>Embryophyta</taxon>
        <taxon>Tracheophyta</taxon>
        <taxon>Spermatophyta</taxon>
        <taxon>Magnoliopsida</taxon>
        <taxon>eudicotyledons</taxon>
        <taxon>Gunneridae</taxon>
        <taxon>Pentapetalae</taxon>
        <taxon>asterids</taxon>
        <taxon>lamiids</taxon>
        <taxon>Lamiales</taxon>
        <taxon>Pedaliaceae</taxon>
        <taxon>Sesamum</taxon>
    </lineage>
</organism>
<dbReference type="InterPro" id="IPR011990">
    <property type="entry name" value="TPR-like_helical_dom_sf"/>
</dbReference>
<evidence type="ECO:0000256" key="1">
    <source>
        <dbReference type="ARBA" id="ARBA00022737"/>
    </source>
</evidence>
<dbReference type="Pfam" id="PF20430">
    <property type="entry name" value="Eplus_motif"/>
    <property type="match status" value="1"/>
</dbReference>
<dbReference type="InterPro" id="IPR046849">
    <property type="entry name" value="E2_motif"/>
</dbReference>
<dbReference type="FunFam" id="1.25.40.10:FF:000797">
    <property type="entry name" value="Pentatricopeptide repeat-containing protein chloroplastic"/>
    <property type="match status" value="1"/>
</dbReference>
<comment type="similarity">
    <text evidence="2">Belongs to the PPR family. PCMP-E subfamily.</text>
</comment>
<evidence type="ECO:0000256" key="2">
    <source>
        <dbReference type="ARBA" id="ARBA00061659"/>
    </source>
</evidence>
<dbReference type="PANTHER" id="PTHR47926">
    <property type="entry name" value="PENTATRICOPEPTIDE REPEAT-CONTAINING PROTEIN"/>
    <property type="match status" value="1"/>
</dbReference>
<dbReference type="InterPro" id="IPR046848">
    <property type="entry name" value="E_motif"/>
</dbReference>
<dbReference type="Pfam" id="PF20431">
    <property type="entry name" value="E_motif"/>
    <property type="match status" value="1"/>
</dbReference>
<reference evidence="3" key="1">
    <citation type="submission" date="2020-06" db="EMBL/GenBank/DDBJ databases">
        <authorList>
            <person name="Li T."/>
            <person name="Hu X."/>
            <person name="Zhang T."/>
            <person name="Song X."/>
            <person name="Zhang H."/>
            <person name="Dai N."/>
            <person name="Sheng W."/>
            <person name="Hou X."/>
            <person name="Wei L."/>
        </authorList>
    </citation>
    <scope>NUCLEOTIDE SEQUENCE</scope>
    <source>
        <strain evidence="3">KEN1</strain>
        <tissue evidence="3">Leaf</tissue>
    </source>
</reference>
<dbReference type="Gene3D" id="1.25.40.10">
    <property type="entry name" value="Tetratricopeptide repeat domain"/>
    <property type="match status" value="1"/>
</dbReference>
<comment type="caution">
    <text evidence="3">The sequence shown here is derived from an EMBL/GenBank/DDBJ whole genome shotgun (WGS) entry which is preliminary data.</text>
</comment>
<reference evidence="3" key="2">
    <citation type="journal article" date="2024" name="Plant">
        <title>Genomic evolution and insights into agronomic trait innovations of Sesamum species.</title>
        <authorList>
            <person name="Miao H."/>
            <person name="Wang L."/>
            <person name="Qu L."/>
            <person name="Liu H."/>
            <person name="Sun Y."/>
            <person name="Le M."/>
            <person name="Wang Q."/>
            <person name="Wei S."/>
            <person name="Zheng Y."/>
            <person name="Lin W."/>
            <person name="Duan Y."/>
            <person name="Cao H."/>
            <person name="Xiong S."/>
            <person name="Wang X."/>
            <person name="Wei L."/>
            <person name="Li C."/>
            <person name="Ma Q."/>
            <person name="Ju M."/>
            <person name="Zhao R."/>
            <person name="Li G."/>
            <person name="Mu C."/>
            <person name="Tian Q."/>
            <person name="Mei H."/>
            <person name="Zhang T."/>
            <person name="Gao T."/>
            <person name="Zhang H."/>
        </authorList>
    </citation>
    <scope>NUCLEOTIDE SEQUENCE</scope>
    <source>
        <strain evidence="3">KEN1</strain>
    </source>
</reference>
<dbReference type="AlphaFoldDB" id="A0AAW2XSZ0"/>
<keyword evidence="1" id="KW-0677">Repeat</keyword>
<sequence>MVDKGIEIFNSMVNDHSVEPSAEHYSCIVDMLGRAGRLKEAEELLYQIPGGPGISVLQSLLGACRVYGNVEIAIRVSDALIAMEPNESGSYVLMSNLFAETGKWEKVAKMRTMMRDRKVTKEVGFSWADVGDVDNSVYLHGFSSGDKSHPLSKEIYLMAELLGSEMKRRRADSVNI</sequence>
<dbReference type="Pfam" id="PF01535">
    <property type="entry name" value="PPR"/>
    <property type="match status" value="1"/>
</dbReference>
<dbReference type="GO" id="GO:0009451">
    <property type="term" value="P:RNA modification"/>
    <property type="evidence" value="ECO:0007669"/>
    <property type="project" value="InterPro"/>
</dbReference>
<dbReference type="GO" id="GO:0005737">
    <property type="term" value="C:cytoplasm"/>
    <property type="evidence" value="ECO:0007669"/>
    <property type="project" value="UniProtKB-ARBA"/>
</dbReference>
<dbReference type="InterPro" id="IPR046960">
    <property type="entry name" value="PPR_At4g14850-like_plant"/>
</dbReference>
<protein>
    <submittedName>
        <fullName evidence="3">Pentatricopeptide repeat-containing protein, mitochondrial</fullName>
    </submittedName>
</protein>
<dbReference type="PANTHER" id="PTHR47926:SF524">
    <property type="entry name" value="(WILD MALAYSIAN BANANA) HYPOTHETICAL PROTEIN"/>
    <property type="match status" value="1"/>
</dbReference>